<dbReference type="Pfam" id="PF00082">
    <property type="entry name" value="Peptidase_S8"/>
    <property type="match status" value="1"/>
</dbReference>
<sequence>MALMIPTRPLLPLTVFLLLLAHPARSVLVPEIHGKPDEAVELSSTYIVHADPLAKPPQFATHGNWYASMVAASPSSSTTNNNSTSRLYYVYDTVMHGFAAELSEEQARLLANTTGVAGVYRSRVVPLHTTRSPGFLGLDTDFGVWPDTEFGDGVVIGFVDSGIWPESASFDDAGLGPVRSSRKGRCVDGQRFNSSTMCNNKLVGARNFVTGTGTGTPLAGEFNSPRDAFGHGTHVSSTAAGSAVPNAGLFGFANGTARGVAPRARVAMYKACGVDLCSEAAIVAGIDAAVKDGVDVLSLSLGSTSPSGDGSDLSKNSMAVALFGAVRAGVFVACSAGNEGPEDATLSNVAPWIATVGAATLDRVFPVFVTLGDGQVLVGQSLYAQQANRTDMIPLVLLNSCGMDELVPDRVMGKVVVCPYGAEVPTGMAVQRAGGSGLVSIDTSAWESDGLEVFPFTLPSASLGATEATKILSYLHSSPHPVASFRIAGAR</sequence>
<dbReference type="Proteomes" id="UP001054889">
    <property type="component" value="Unassembled WGS sequence"/>
</dbReference>
<keyword evidence="8" id="KW-1185">Reference proteome</keyword>
<feature type="chain" id="PRO_5043730544" evidence="4">
    <location>
        <begin position="27"/>
        <end position="491"/>
    </location>
</feature>
<dbReference type="PROSITE" id="PS51892">
    <property type="entry name" value="SUBTILASE"/>
    <property type="match status" value="1"/>
</dbReference>
<keyword evidence="2 4" id="KW-0732">Signal</keyword>
<dbReference type="GO" id="GO:0004252">
    <property type="term" value="F:serine-type endopeptidase activity"/>
    <property type="evidence" value="ECO:0007669"/>
    <property type="project" value="InterPro"/>
</dbReference>
<dbReference type="InterPro" id="IPR037045">
    <property type="entry name" value="S8pro/Inhibitor_I9_sf"/>
</dbReference>
<dbReference type="AlphaFoldDB" id="A0AAV5DLU4"/>
<feature type="domain" description="Inhibitor I9" evidence="6">
    <location>
        <begin position="45"/>
        <end position="128"/>
    </location>
</feature>
<evidence type="ECO:0000259" key="6">
    <source>
        <dbReference type="Pfam" id="PF05922"/>
    </source>
</evidence>
<dbReference type="InterPro" id="IPR034197">
    <property type="entry name" value="Peptidases_S8_3"/>
</dbReference>
<evidence type="ECO:0000256" key="3">
    <source>
        <dbReference type="PROSITE-ProRule" id="PRU01240"/>
    </source>
</evidence>
<dbReference type="GO" id="GO:0006508">
    <property type="term" value="P:proteolysis"/>
    <property type="evidence" value="ECO:0007669"/>
    <property type="project" value="InterPro"/>
</dbReference>
<evidence type="ECO:0000313" key="8">
    <source>
        <dbReference type="Proteomes" id="UP001054889"/>
    </source>
</evidence>
<dbReference type="PROSITE" id="PS00137">
    <property type="entry name" value="SUBTILASE_HIS"/>
    <property type="match status" value="1"/>
</dbReference>
<dbReference type="InterPro" id="IPR010259">
    <property type="entry name" value="S8pro/Inhibitor_I9"/>
</dbReference>
<comment type="similarity">
    <text evidence="1 3">Belongs to the peptidase S8 family.</text>
</comment>
<evidence type="ECO:0000259" key="5">
    <source>
        <dbReference type="Pfam" id="PF00082"/>
    </source>
</evidence>
<name>A0AAV5DLU4_ELECO</name>
<dbReference type="InterPro" id="IPR000209">
    <property type="entry name" value="Peptidase_S8/S53_dom"/>
</dbReference>
<dbReference type="Gene3D" id="3.50.30.30">
    <property type="match status" value="1"/>
</dbReference>
<proteinExistence type="inferred from homology"/>
<protein>
    <submittedName>
        <fullName evidence="7">Uncharacterized protein</fullName>
    </submittedName>
</protein>
<gene>
    <name evidence="7" type="primary">ga29419</name>
    <name evidence="7" type="ORF">PR202_ga29419</name>
</gene>
<feature type="domain" description="Peptidase S8/S53" evidence="5">
    <location>
        <begin position="151"/>
        <end position="360"/>
    </location>
</feature>
<dbReference type="InterPro" id="IPR045051">
    <property type="entry name" value="SBT"/>
</dbReference>
<dbReference type="EMBL" id="BQKI01000018">
    <property type="protein sequence ID" value="GJN11243.1"/>
    <property type="molecule type" value="Genomic_DNA"/>
</dbReference>
<dbReference type="PANTHER" id="PTHR10795">
    <property type="entry name" value="PROPROTEIN CONVERTASE SUBTILISIN/KEXIN"/>
    <property type="match status" value="1"/>
</dbReference>
<reference evidence="7" key="1">
    <citation type="journal article" date="2018" name="DNA Res.">
        <title>Multiple hybrid de novo genome assembly of finger millet, an orphan allotetraploid crop.</title>
        <authorList>
            <person name="Hatakeyama M."/>
            <person name="Aluri S."/>
            <person name="Balachadran M.T."/>
            <person name="Sivarajan S.R."/>
            <person name="Patrignani A."/>
            <person name="Gruter S."/>
            <person name="Poveda L."/>
            <person name="Shimizu-Inatsugi R."/>
            <person name="Baeten J."/>
            <person name="Francoijs K.J."/>
            <person name="Nataraja K.N."/>
            <person name="Reddy Y.A.N."/>
            <person name="Phadnis S."/>
            <person name="Ravikumar R.L."/>
            <person name="Schlapbach R."/>
            <person name="Sreeman S.M."/>
            <person name="Shimizu K.K."/>
        </authorList>
    </citation>
    <scope>NUCLEOTIDE SEQUENCE</scope>
</reference>
<dbReference type="Gene3D" id="3.30.70.80">
    <property type="entry name" value="Peptidase S8 propeptide/proteinase inhibitor I9"/>
    <property type="match status" value="1"/>
</dbReference>
<organism evidence="7 8">
    <name type="scientific">Eleusine coracana subsp. coracana</name>
    <dbReference type="NCBI Taxonomy" id="191504"/>
    <lineage>
        <taxon>Eukaryota</taxon>
        <taxon>Viridiplantae</taxon>
        <taxon>Streptophyta</taxon>
        <taxon>Embryophyta</taxon>
        <taxon>Tracheophyta</taxon>
        <taxon>Spermatophyta</taxon>
        <taxon>Magnoliopsida</taxon>
        <taxon>Liliopsida</taxon>
        <taxon>Poales</taxon>
        <taxon>Poaceae</taxon>
        <taxon>PACMAD clade</taxon>
        <taxon>Chloridoideae</taxon>
        <taxon>Cynodonteae</taxon>
        <taxon>Eleusininae</taxon>
        <taxon>Eleusine</taxon>
    </lineage>
</organism>
<dbReference type="InterPro" id="IPR022398">
    <property type="entry name" value="Peptidase_S8_His-AS"/>
</dbReference>
<dbReference type="SUPFAM" id="SSF52743">
    <property type="entry name" value="Subtilisin-like"/>
    <property type="match status" value="1"/>
</dbReference>
<dbReference type="CDD" id="cd02120">
    <property type="entry name" value="PA_subtilisin_like"/>
    <property type="match status" value="1"/>
</dbReference>
<accession>A0AAV5DLU4</accession>
<evidence type="ECO:0000256" key="4">
    <source>
        <dbReference type="SAM" id="SignalP"/>
    </source>
</evidence>
<evidence type="ECO:0000256" key="2">
    <source>
        <dbReference type="ARBA" id="ARBA00022729"/>
    </source>
</evidence>
<comment type="caution">
    <text evidence="3">Lacks conserved residue(s) required for the propagation of feature annotation.</text>
</comment>
<evidence type="ECO:0000256" key="1">
    <source>
        <dbReference type="ARBA" id="ARBA00011073"/>
    </source>
</evidence>
<dbReference type="Gene3D" id="3.40.50.200">
    <property type="entry name" value="Peptidase S8/S53 domain"/>
    <property type="match status" value="1"/>
</dbReference>
<evidence type="ECO:0000313" key="7">
    <source>
        <dbReference type="EMBL" id="GJN11243.1"/>
    </source>
</evidence>
<dbReference type="InterPro" id="IPR036852">
    <property type="entry name" value="Peptidase_S8/S53_dom_sf"/>
</dbReference>
<feature type="signal peptide" evidence="4">
    <location>
        <begin position="1"/>
        <end position="26"/>
    </location>
</feature>
<reference evidence="7" key="2">
    <citation type="submission" date="2021-12" db="EMBL/GenBank/DDBJ databases">
        <title>Resequencing data analysis of finger millet.</title>
        <authorList>
            <person name="Hatakeyama M."/>
            <person name="Aluri S."/>
            <person name="Balachadran M.T."/>
            <person name="Sivarajan S.R."/>
            <person name="Poveda L."/>
            <person name="Shimizu-Inatsugi R."/>
            <person name="Schlapbach R."/>
            <person name="Sreeman S.M."/>
            <person name="Shimizu K.K."/>
        </authorList>
    </citation>
    <scope>NUCLEOTIDE SEQUENCE</scope>
</reference>
<comment type="caution">
    <text evidence="7">The sequence shown here is derived from an EMBL/GenBank/DDBJ whole genome shotgun (WGS) entry which is preliminary data.</text>
</comment>
<dbReference type="CDD" id="cd04852">
    <property type="entry name" value="Peptidases_S8_3"/>
    <property type="match status" value="1"/>
</dbReference>
<dbReference type="Pfam" id="PF05922">
    <property type="entry name" value="Inhibitor_I9"/>
    <property type="match status" value="1"/>
</dbReference>